<name>A0A2T0RTC5_9RHOB</name>
<feature type="compositionally biased region" description="Low complexity" evidence="8">
    <location>
        <begin position="816"/>
        <end position="826"/>
    </location>
</feature>
<reference evidence="10 11" key="1">
    <citation type="submission" date="2018-03" db="EMBL/GenBank/DDBJ databases">
        <title>Genomic Encyclopedia of Archaeal and Bacterial Type Strains, Phase II (KMG-II): from individual species to whole genera.</title>
        <authorList>
            <person name="Goeker M."/>
        </authorList>
    </citation>
    <scope>NUCLEOTIDE SEQUENCE [LARGE SCALE GENOMIC DNA]</scope>
    <source>
        <strain evidence="10 11">DSM 29328</strain>
    </source>
</reference>
<evidence type="ECO:0000256" key="2">
    <source>
        <dbReference type="ARBA" id="ARBA00022692"/>
    </source>
</evidence>
<dbReference type="GO" id="GO:0005509">
    <property type="term" value="F:calcium ion binding"/>
    <property type="evidence" value="ECO:0007669"/>
    <property type="project" value="InterPro"/>
</dbReference>
<dbReference type="GO" id="GO:0007156">
    <property type="term" value="P:homophilic cell adhesion via plasma membrane adhesion molecules"/>
    <property type="evidence" value="ECO:0007669"/>
    <property type="project" value="InterPro"/>
</dbReference>
<dbReference type="GO" id="GO:0005911">
    <property type="term" value="C:cell-cell junction"/>
    <property type="evidence" value="ECO:0007669"/>
    <property type="project" value="TreeGrafter"/>
</dbReference>
<keyword evidence="11" id="KW-1185">Reference proteome</keyword>
<comment type="caution">
    <text evidence="10">The sequence shown here is derived from an EMBL/GenBank/DDBJ whole genome shotgun (WGS) entry which is preliminary data.</text>
</comment>
<dbReference type="InterPro" id="IPR050971">
    <property type="entry name" value="Cadherin-domain_protein"/>
</dbReference>
<gene>
    <name evidence="10" type="ORF">CLV78_103284</name>
</gene>
<keyword evidence="4" id="KW-0106">Calcium</keyword>
<evidence type="ECO:0000256" key="7">
    <source>
        <dbReference type="ARBA" id="ARBA00023136"/>
    </source>
</evidence>
<dbReference type="Gene3D" id="2.60.40.3440">
    <property type="match status" value="1"/>
</dbReference>
<proteinExistence type="predicted"/>
<feature type="compositionally biased region" description="Low complexity" evidence="8">
    <location>
        <begin position="20"/>
        <end position="39"/>
    </location>
</feature>
<keyword evidence="7" id="KW-0472">Membrane</keyword>
<feature type="region of interest" description="Disordered" evidence="8">
    <location>
        <begin position="806"/>
        <end position="827"/>
    </location>
</feature>
<protein>
    <submittedName>
        <fullName evidence="10">Cadherin domain-containing protein</fullName>
    </submittedName>
</protein>
<dbReference type="GO" id="GO:0016020">
    <property type="term" value="C:membrane"/>
    <property type="evidence" value="ECO:0007669"/>
    <property type="project" value="UniProtKB-SubCell"/>
</dbReference>
<evidence type="ECO:0000256" key="1">
    <source>
        <dbReference type="ARBA" id="ARBA00004370"/>
    </source>
</evidence>
<dbReference type="InterPro" id="IPR013783">
    <property type="entry name" value="Ig-like_fold"/>
</dbReference>
<feature type="region of interest" description="Disordered" evidence="8">
    <location>
        <begin position="187"/>
        <end position="315"/>
    </location>
</feature>
<dbReference type="SUPFAM" id="SSF63829">
    <property type="entry name" value="Calcium-dependent phosphotriesterase"/>
    <property type="match status" value="1"/>
</dbReference>
<dbReference type="SMART" id="SM00112">
    <property type="entry name" value="CA"/>
    <property type="match status" value="3"/>
</dbReference>
<dbReference type="InterPro" id="IPR011042">
    <property type="entry name" value="6-blade_b-propeller_TolB-like"/>
</dbReference>
<keyword evidence="6" id="KW-1133">Transmembrane helix</keyword>
<evidence type="ECO:0000256" key="5">
    <source>
        <dbReference type="ARBA" id="ARBA00022889"/>
    </source>
</evidence>
<dbReference type="EMBL" id="PVTD01000003">
    <property type="protein sequence ID" value="PRY24418.1"/>
    <property type="molecule type" value="Genomic_DNA"/>
</dbReference>
<dbReference type="RefSeq" id="WP_211300978.1">
    <property type="nucleotide sequence ID" value="NZ_PVTD01000003.1"/>
</dbReference>
<dbReference type="Gene3D" id="2.60.40.60">
    <property type="entry name" value="Cadherins"/>
    <property type="match status" value="3"/>
</dbReference>
<dbReference type="Pfam" id="PF00028">
    <property type="entry name" value="Cadherin"/>
    <property type="match status" value="1"/>
</dbReference>
<evidence type="ECO:0000256" key="3">
    <source>
        <dbReference type="ARBA" id="ARBA00022737"/>
    </source>
</evidence>
<evidence type="ECO:0000313" key="11">
    <source>
        <dbReference type="Proteomes" id="UP000239480"/>
    </source>
</evidence>
<keyword evidence="5" id="KW-0130">Cell adhesion</keyword>
<keyword evidence="3" id="KW-0677">Repeat</keyword>
<evidence type="ECO:0000256" key="6">
    <source>
        <dbReference type="ARBA" id="ARBA00022989"/>
    </source>
</evidence>
<dbReference type="Proteomes" id="UP000239480">
    <property type="component" value="Unassembled WGS sequence"/>
</dbReference>
<feature type="compositionally biased region" description="Polar residues" evidence="8">
    <location>
        <begin position="303"/>
        <end position="313"/>
    </location>
</feature>
<dbReference type="Gene3D" id="2.120.10.30">
    <property type="entry name" value="TolB, C-terminal domain"/>
    <property type="match status" value="1"/>
</dbReference>
<feature type="domain" description="Cadherin" evidence="9">
    <location>
        <begin position="463"/>
        <end position="567"/>
    </location>
</feature>
<dbReference type="SUPFAM" id="SSF49313">
    <property type="entry name" value="Cadherin-like"/>
    <property type="match status" value="3"/>
</dbReference>
<dbReference type="PANTHER" id="PTHR24025">
    <property type="entry name" value="DESMOGLEIN FAMILY MEMBER"/>
    <property type="match status" value="1"/>
</dbReference>
<dbReference type="PROSITE" id="PS50268">
    <property type="entry name" value="CADHERIN_2"/>
    <property type="match status" value="1"/>
</dbReference>
<sequence>MPAPRRAREGIAVPAILEFSDNSGTTNDNLTNDTTPTLSGTSAPSVEVRILSGSVLLGVTRSDEAGNWTFTTSALPDGLYGFRAETGQGADRRTSDPFEVEIDTGTSVPEITSADEVPDGGLELVGTAEAGTRIGIFDDRAPIGTTMAHEGHWSFVVGGDAVNYTVVATDLAGNSAYGTFSLTSLLQGSSPGGDTPPEPIPPHTVGGTSSTASFREAAPDGDGGAPTPPDADSQTDGDTADATGSTQDGPASFAITPTAAIPDAPPAAKAANATGATPTVFETRVASSSDDAEERQSKGRVTLDSSDLEMTQDGSKEQTVGIRFTGIDIPQGAIITSAYIQFQTDEVDTGPVSLTIRGDDSDDAAVFTNTNWNISSRANTDAAVAWTPADWLTKGEAGADQRTPDLAAIIQEIVNRGGWTALNDLAFIITGSGSRTAEAFDGEAEGAPLLHVEWLSGGPEPTITTPAAVSVAENQTAVLDIEANDNEDSEGAGLTYSISGGADSGAFTIDPSNGVLSFTSAPSYETPTDANGDNDYLVQVTVTDSDGLTDVQDITVTVIDQGEPPVLDLKGPSTGTGNAVTYLENAPAVAVAPASVTITDEDDTHLTRAVISLSNPQPGDTLDVNTGSLPAGIGVDPASTASQVILTGSATLADYEAALQQVLFRNTSDTPGNVSRTIDVTVEDGVQISNTAQTTVSIDRAPDPVDDNETTPVDTAVVTANVLANDDPGDGPASISTFDTLSVEGGTVAHNGDGTFTYTPPTGLIGIDSFTYTAADSDGDLGIGTVTITVGDRTPFVFESRILTSSDDAEERGSSDRMSLSSSDLEMSYDRTKEQTVGLRFTGIDIPKGAIITDAHIQFQADEVDTGPVSLTIRGEDTDDAATFTSTAQNIFSRVRTDASVEWTPADWTVVGEAGPDQQTPNLAAIVQEIVNRSGWSSLNDMVFMISGTGTRTAEAFDGDEDGAALLHVEWVPAGPVTDPVSFNTPPDSDPGMNQIGELAAAGAAVGITADADDPDPGHTVTFSIDDPRFTIHPTTGVITRSGTGTLDAVTEPFVTLSVRADSSDFSSAVETFVLAVQDDPEPVAFDTPADSNPTADRIAEAAVAGTSVGITASASDPDPGDSVSYSIDDARFTIDATTGVITRSGSGTLNALSEPSITLSVTATSTDGSITSETFGLSVVGELLPTGLGLVNSVDASLWSPPAPDTSGIVFIEHLGSLLVSDGEVNEIPTLFTGDNLFRIDLDGTLQETLTTIGFSDEPAGITYNPTNRHLFISDDSGPRGIYELDPGPDGNYDTVDDSVTYFSTGAFGSTDPEGLAYDTSRDVLYIVDGVGSRIYTLDPGTNGVFDGVSSEGGDDIVFSFDSEPLGISDPEGIAYDPVFDALYVTASDDSVAMITTTGELLATFDTSAANVENSAGLTLGPSSGNASQRSLYMVARGEDNDSVPDENDGVVYEFELLFDDPLLA</sequence>
<accession>A0A2T0RTC5</accession>
<evidence type="ECO:0000256" key="8">
    <source>
        <dbReference type="SAM" id="MobiDB-lite"/>
    </source>
</evidence>
<dbReference type="CDD" id="cd11304">
    <property type="entry name" value="Cadherin_repeat"/>
    <property type="match status" value="3"/>
</dbReference>
<dbReference type="InterPro" id="IPR044016">
    <property type="entry name" value="Big_13"/>
</dbReference>
<dbReference type="InterPro" id="IPR002126">
    <property type="entry name" value="Cadherin-like_dom"/>
</dbReference>
<evidence type="ECO:0000259" key="9">
    <source>
        <dbReference type="PROSITE" id="PS50268"/>
    </source>
</evidence>
<feature type="region of interest" description="Disordered" evidence="8">
    <location>
        <begin position="18"/>
        <end position="42"/>
    </location>
</feature>
<dbReference type="InterPro" id="IPR015919">
    <property type="entry name" value="Cadherin-like_sf"/>
</dbReference>
<evidence type="ECO:0000313" key="10">
    <source>
        <dbReference type="EMBL" id="PRY24418.1"/>
    </source>
</evidence>
<comment type="subcellular location">
    <subcellularLocation>
        <location evidence="1">Membrane</location>
    </subcellularLocation>
</comment>
<evidence type="ECO:0000256" key="4">
    <source>
        <dbReference type="ARBA" id="ARBA00022837"/>
    </source>
</evidence>
<dbReference type="Gene3D" id="2.60.40.10">
    <property type="entry name" value="Immunoglobulins"/>
    <property type="match status" value="2"/>
</dbReference>
<dbReference type="PANTHER" id="PTHR24025:SF23">
    <property type="entry name" value="NEURAL-CADHERIN"/>
    <property type="match status" value="1"/>
</dbReference>
<dbReference type="Pfam" id="PF17963">
    <property type="entry name" value="Big_9"/>
    <property type="match status" value="1"/>
</dbReference>
<feature type="compositionally biased region" description="Low complexity" evidence="8">
    <location>
        <begin position="240"/>
        <end position="279"/>
    </location>
</feature>
<keyword evidence="2" id="KW-0812">Transmembrane</keyword>
<organism evidence="10 11">
    <name type="scientific">Aliiruegeria haliotis</name>
    <dbReference type="NCBI Taxonomy" id="1280846"/>
    <lineage>
        <taxon>Bacteria</taxon>
        <taxon>Pseudomonadati</taxon>
        <taxon>Pseudomonadota</taxon>
        <taxon>Alphaproteobacteria</taxon>
        <taxon>Rhodobacterales</taxon>
        <taxon>Roseobacteraceae</taxon>
        <taxon>Aliiruegeria</taxon>
    </lineage>
</organism>
<dbReference type="Pfam" id="PF19077">
    <property type="entry name" value="Big_13"/>
    <property type="match status" value="1"/>
</dbReference>